<comment type="caution">
    <text evidence="2">The sequence shown here is derived from an EMBL/GenBank/DDBJ whole genome shotgun (WGS) entry which is preliminary data.</text>
</comment>
<evidence type="ECO:0000256" key="1">
    <source>
        <dbReference type="SAM" id="SignalP"/>
    </source>
</evidence>
<gene>
    <name evidence="2" type="ORF">CLODIP_2_CD10573</name>
</gene>
<organism evidence="2 3">
    <name type="scientific">Cloeon dipterum</name>
    <dbReference type="NCBI Taxonomy" id="197152"/>
    <lineage>
        <taxon>Eukaryota</taxon>
        <taxon>Metazoa</taxon>
        <taxon>Ecdysozoa</taxon>
        <taxon>Arthropoda</taxon>
        <taxon>Hexapoda</taxon>
        <taxon>Insecta</taxon>
        <taxon>Pterygota</taxon>
        <taxon>Palaeoptera</taxon>
        <taxon>Ephemeroptera</taxon>
        <taxon>Pisciforma</taxon>
        <taxon>Baetidae</taxon>
        <taxon>Cloeon</taxon>
    </lineage>
</organism>
<evidence type="ECO:0000313" key="3">
    <source>
        <dbReference type="Proteomes" id="UP000494165"/>
    </source>
</evidence>
<evidence type="ECO:0008006" key="4">
    <source>
        <dbReference type="Google" id="ProtNLM"/>
    </source>
</evidence>
<sequence length="240" mass="26745">MMLTSSSLLQTLLIVVLTKEAFTQLGSTVDADLTKYNYVVKVYPITSTKEETTPAFFISPRYALTINYQLSINASLNLVKTHDGRVFAPGRITYIDGEILLVKMCESGITQHFMSMETADHFDFTTNSATAELIFYEGDVLKSKTAEAYSNDVCNANTDLIDYHDPLEDYEACSSYDSSPTGCKFIADDANTYLRIPALAVNGIVVAIIDHTHCDGEFFSTLPTYRKIIYYRNLILSAIP</sequence>
<evidence type="ECO:0000313" key="2">
    <source>
        <dbReference type="EMBL" id="CAB3384471.1"/>
    </source>
</evidence>
<accession>A0A8S1DWG9</accession>
<keyword evidence="1" id="KW-0732">Signal</keyword>
<dbReference type="Proteomes" id="UP000494165">
    <property type="component" value="Unassembled WGS sequence"/>
</dbReference>
<name>A0A8S1DWG9_9INSE</name>
<proteinExistence type="predicted"/>
<dbReference type="AlphaFoldDB" id="A0A8S1DWG9"/>
<protein>
    <recommendedName>
        <fullName evidence="4">Vitellogenin domain-containing protein</fullName>
    </recommendedName>
</protein>
<feature type="signal peptide" evidence="1">
    <location>
        <begin position="1"/>
        <end position="23"/>
    </location>
</feature>
<reference evidence="2 3" key="1">
    <citation type="submission" date="2020-04" db="EMBL/GenBank/DDBJ databases">
        <authorList>
            <person name="Alioto T."/>
            <person name="Alioto T."/>
            <person name="Gomez Garrido J."/>
        </authorList>
    </citation>
    <scope>NUCLEOTIDE SEQUENCE [LARGE SCALE GENOMIC DNA]</scope>
</reference>
<keyword evidence="3" id="KW-1185">Reference proteome</keyword>
<dbReference type="EMBL" id="CADEPI010000352">
    <property type="protein sequence ID" value="CAB3384471.1"/>
    <property type="molecule type" value="Genomic_DNA"/>
</dbReference>
<feature type="chain" id="PRO_5035937498" description="Vitellogenin domain-containing protein" evidence="1">
    <location>
        <begin position="24"/>
        <end position="240"/>
    </location>
</feature>